<sequence>MSRRFENPRRNAPPGMFEREMGRALRARGDRWDLPHEFVSLHWNGHKLTVGSINVIALDVHPDKMPDLIFKIVGEENMKQKQRMEQEGIAPTLYGFMLIYEAHAARHNPQTASPLENKRYARDRVQRRFYQRPDAVEIRAAMASDIEGRHWTASQRRDLPGKTHKVFYSSLISPTEADKERGLPGGAFTAALAHAAAATGMFLYGDRLPTPGAPDADVVDLSARFAQASDRG</sequence>
<name>A0A8J3SJE5_9ACTN</name>
<protein>
    <submittedName>
        <fullName evidence="1">Uncharacterized protein</fullName>
    </submittedName>
</protein>
<accession>A0A8J3SJE5</accession>
<evidence type="ECO:0000313" key="2">
    <source>
        <dbReference type="Proteomes" id="UP000619788"/>
    </source>
</evidence>
<comment type="caution">
    <text evidence="1">The sequence shown here is derived from an EMBL/GenBank/DDBJ whole genome shotgun (WGS) entry which is preliminary data.</text>
</comment>
<dbReference type="Proteomes" id="UP000619788">
    <property type="component" value="Unassembled WGS sequence"/>
</dbReference>
<gene>
    <name evidence="1" type="ORF">Psi01_60220</name>
</gene>
<evidence type="ECO:0000313" key="1">
    <source>
        <dbReference type="EMBL" id="GIH95392.1"/>
    </source>
</evidence>
<keyword evidence="2" id="KW-1185">Reference proteome</keyword>
<dbReference type="AlphaFoldDB" id="A0A8J3SJE5"/>
<organism evidence="1 2">
    <name type="scientific">Planobispora siamensis</name>
    <dbReference type="NCBI Taxonomy" id="936338"/>
    <lineage>
        <taxon>Bacteria</taxon>
        <taxon>Bacillati</taxon>
        <taxon>Actinomycetota</taxon>
        <taxon>Actinomycetes</taxon>
        <taxon>Streptosporangiales</taxon>
        <taxon>Streptosporangiaceae</taxon>
        <taxon>Planobispora</taxon>
    </lineage>
</organism>
<reference evidence="1 2" key="1">
    <citation type="submission" date="2021-01" db="EMBL/GenBank/DDBJ databases">
        <title>Whole genome shotgun sequence of Planobispora siamensis NBRC 107568.</title>
        <authorList>
            <person name="Komaki H."/>
            <person name="Tamura T."/>
        </authorList>
    </citation>
    <scope>NUCLEOTIDE SEQUENCE [LARGE SCALE GENOMIC DNA]</scope>
    <source>
        <strain evidence="1 2">NBRC 107568</strain>
    </source>
</reference>
<dbReference type="EMBL" id="BOOJ01000052">
    <property type="protein sequence ID" value="GIH95392.1"/>
    <property type="molecule type" value="Genomic_DNA"/>
</dbReference>
<proteinExistence type="predicted"/>